<dbReference type="RefSeq" id="WP_152500660.1">
    <property type="nucleotide sequence ID" value="NZ_CP120863.1"/>
</dbReference>
<evidence type="ECO:0000313" key="2">
    <source>
        <dbReference type="EMBL" id="WFE91535.1"/>
    </source>
</evidence>
<sequence length="195" mass="22424">MTLEIRSLTGSDLKDALEALADLRISVFRDWPYLYDGSLEYEARYLRRYGETDGAVIVGAYDGGKLVGAATGEPLGDELKDFRAPLEERGYDVSRIFYLAESVLDPHYRGRGIGHRFFDEREAHARRLGYAKAVFCAVIRPDDHPLKPADYRPLDPFWRKRGYQKLDGIQVTFPWKDLGEDGETEKPMQVWFRTL</sequence>
<dbReference type="Pfam" id="PF00583">
    <property type="entry name" value="Acetyltransf_1"/>
    <property type="match status" value="1"/>
</dbReference>
<gene>
    <name evidence="2" type="ORF">K1718_09300</name>
</gene>
<organism evidence="2 3">
    <name type="scientific">Roseibium porphyridii</name>
    <dbReference type="NCBI Taxonomy" id="2866279"/>
    <lineage>
        <taxon>Bacteria</taxon>
        <taxon>Pseudomonadati</taxon>
        <taxon>Pseudomonadota</taxon>
        <taxon>Alphaproteobacteria</taxon>
        <taxon>Hyphomicrobiales</taxon>
        <taxon>Stappiaceae</taxon>
        <taxon>Roseibium</taxon>
    </lineage>
</organism>
<dbReference type="Gene3D" id="3.40.630.30">
    <property type="match status" value="1"/>
</dbReference>
<dbReference type="Proteomes" id="UP001209803">
    <property type="component" value="Chromosome"/>
</dbReference>
<accession>A0ABY8FE66</accession>
<evidence type="ECO:0000259" key="1">
    <source>
        <dbReference type="PROSITE" id="PS51186"/>
    </source>
</evidence>
<reference evidence="2 3" key="1">
    <citation type="submission" date="2023-03" db="EMBL/GenBank/DDBJ databases">
        <title>Roseibium porphyridii sp. nov. and Roseibium rhodosorbium sp. nov. isolated from marine algae, Porphyridium cruentum and Rhodosorus marinus, respectively.</title>
        <authorList>
            <person name="Lee M.W."/>
            <person name="Choi B.J."/>
            <person name="Lee J.K."/>
            <person name="Choi D.G."/>
            <person name="Baek J.H."/>
            <person name="Bayburt H."/>
            <person name="Kim J.M."/>
            <person name="Han D.M."/>
            <person name="Kim K.H."/>
            <person name="Jeon C.O."/>
        </authorList>
    </citation>
    <scope>NUCLEOTIDE SEQUENCE [LARGE SCALE GENOMIC DNA]</scope>
    <source>
        <strain evidence="2 3">KMA01</strain>
    </source>
</reference>
<dbReference type="PROSITE" id="PS51186">
    <property type="entry name" value="GNAT"/>
    <property type="match status" value="1"/>
</dbReference>
<name>A0ABY8FE66_9HYPH</name>
<evidence type="ECO:0000313" key="3">
    <source>
        <dbReference type="Proteomes" id="UP001209803"/>
    </source>
</evidence>
<dbReference type="SUPFAM" id="SSF55729">
    <property type="entry name" value="Acyl-CoA N-acyltransferases (Nat)"/>
    <property type="match status" value="1"/>
</dbReference>
<protein>
    <submittedName>
        <fullName evidence="2">GNAT family N-acetyltransferase</fullName>
    </submittedName>
</protein>
<keyword evidence="3" id="KW-1185">Reference proteome</keyword>
<dbReference type="InterPro" id="IPR000182">
    <property type="entry name" value="GNAT_dom"/>
</dbReference>
<dbReference type="CDD" id="cd04301">
    <property type="entry name" value="NAT_SF"/>
    <property type="match status" value="1"/>
</dbReference>
<feature type="domain" description="N-acetyltransferase" evidence="1">
    <location>
        <begin position="3"/>
        <end position="193"/>
    </location>
</feature>
<dbReference type="InterPro" id="IPR016181">
    <property type="entry name" value="Acyl_CoA_acyltransferase"/>
</dbReference>
<dbReference type="EMBL" id="CP120863">
    <property type="protein sequence ID" value="WFE91535.1"/>
    <property type="molecule type" value="Genomic_DNA"/>
</dbReference>
<proteinExistence type="predicted"/>